<comment type="similarity">
    <text evidence="2 6">Belongs to the GINS3/PSF3 family.</text>
</comment>
<dbReference type="GO" id="GO:0000727">
    <property type="term" value="P:double-strand break repair via break-induced replication"/>
    <property type="evidence" value="ECO:0007669"/>
    <property type="project" value="EnsemblFungi"/>
</dbReference>
<evidence type="ECO:0000313" key="9">
    <source>
        <dbReference type="EMBL" id="KTW25967.1"/>
    </source>
</evidence>
<dbReference type="Pfam" id="PF05916">
    <property type="entry name" value="Sld5"/>
    <property type="match status" value="1"/>
</dbReference>
<reference evidence="10" key="1">
    <citation type="journal article" date="2016" name="Nat. Commun.">
        <title>Genome analysis of three Pneumocystis species reveals adaptation mechanisms to life exclusively in mammalian hosts.</title>
        <authorList>
            <person name="Ma L."/>
            <person name="Chen Z."/>
            <person name="Huang D.W."/>
            <person name="Kutty G."/>
            <person name="Ishihara M."/>
            <person name="Wang H."/>
            <person name="Abouelleil A."/>
            <person name="Bishop L."/>
            <person name="Davey E."/>
            <person name="Deng R."/>
            <person name="Deng X."/>
            <person name="Fan L."/>
            <person name="Fantoni G."/>
            <person name="Fitzgerald M."/>
            <person name="Gogineni E."/>
            <person name="Goldberg J.M."/>
            <person name="Handley G."/>
            <person name="Hu X."/>
            <person name="Huber C."/>
            <person name="Jiao X."/>
            <person name="Jones K."/>
            <person name="Levin J.Z."/>
            <person name="Liu Y."/>
            <person name="Macdonald P."/>
            <person name="Melnikov A."/>
            <person name="Raley C."/>
            <person name="Sassi M."/>
            <person name="Sherman B.T."/>
            <person name="Song X."/>
            <person name="Sykes S."/>
            <person name="Tran B."/>
            <person name="Walsh L."/>
            <person name="Xia Y."/>
            <person name="Yang J."/>
            <person name="Young S."/>
            <person name="Zeng Q."/>
            <person name="Zheng X."/>
            <person name="Stephens R."/>
            <person name="Nusbaum C."/>
            <person name="Birren B.W."/>
            <person name="Azadi P."/>
            <person name="Lempicki R.A."/>
            <person name="Cuomo C.A."/>
            <person name="Kovacs J.A."/>
        </authorList>
    </citation>
    <scope>NUCLEOTIDE SEQUENCE [LARGE SCALE GENOMIC DNA]</scope>
    <source>
        <strain evidence="10">B80</strain>
    </source>
</reference>
<dbReference type="GO" id="GO:0000811">
    <property type="term" value="C:GINS complex"/>
    <property type="evidence" value="ECO:0007669"/>
    <property type="project" value="UniProtKB-UniRule"/>
</dbReference>
<protein>
    <recommendedName>
        <fullName evidence="3 6">DNA replication complex GINS protein PSF3</fullName>
    </recommendedName>
</protein>
<dbReference type="VEuPathDB" id="FungiDB:T552_03241"/>
<evidence type="ECO:0000256" key="5">
    <source>
        <dbReference type="ARBA" id="ARBA00023242"/>
    </source>
</evidence>
<comment type="subunit">
    <text evidence="6">Component of the GINS complex.</text>
</comment>
<dbReference type="Proteomes" id="UP000054454">
    <property type="component" value="Unassembled WGS sequence"/>
</dbReference>
<feature type="domain" description="GINS subunit" evidence="7">
    <location>
        <begin position="69"/>
        <end position="167"/>
    </location>
</feature>
<keyword evidence="5 6" id="KW-0539">Nucleus</keyword>
<evidence type="ECO:0000256" key="3">
    <source>
        <dbReference type="ARBA" id="ARBA00015140"/>
    </source>
</evidence>
<keyword evidence="10" id="KW-1185">Reference proteome</keyword>
<comment type="caution">
    <text evidence="9">The sequence shown here is derived from an EMBL/GenBank/DDBJ whole genome shotgun (WGS) entry which is preliminary data.</text>
</comment>
<evidence type="ECO:0000256" key="6">
    <source>
        <dbReference type="RuleBase" id="RU367161"/>
    </source>
</evidence>
<dbReference type="InterPro" id="IPR010492">
    <property type="entry name" value="GINS_Psf3"/>
</dbReference>
<dbReference type="GO" id="GO:0043596">
    <property type="term" value="C:nuclear replication fork"/>
    <property type="evidence" value="ECO:0007669"/>
    <property type="project" value="EnsemblFungi"/>
</dbReference>
<dbReference type="InterPro" id="IPR021151">
    <property type="entry name" value="GINS_A"/>
</dbReference>
<dbReference type="EMBL" id="LFVZ01000015">
    <property type="protein sequence ID" value="KTW25967.1"/>
    <property type="molecule type" value="Genomic_DNA"/>
</dbReference>
<gene>
    <name evidence="9" type="ORF">T552_03241</name>
</gene>
<name>A0A0W4ZC25_PNEC8</name>
<dbReference type="RefSeq" id="XP_018224547.1">
    <property type="nucleotide sequence ID" value="XM_018371751.1"/>
</dbReference>
<dbReference type="InterPro" id="IPR055221">
    <property type="entry name" value="PSF3_N"/>
</dbReference>
<sequence>MSNYYDIDDILSENTKIPSIFQYTVPGLGYIEGGHEPDIKEGTNMDLPFWLAEMLAINNFIDIELPSAFSPKVRNALKACPQNVDLRMFSTHYYLFGEKILNLLSDNELVNILIETFKSRICFIADHAHNPHGMLEEGTEFLRNLEDTEKIFFRISHDSAKDMRNWLEKSKIH</sequence>
<proteinExistence type="inferred from homology"/>
<dbReference type="InterPro" id="IPR036224">
    <property type="entry name" value="GINS_bundle-like_dom_sf"/>
</dbReference>
<dbReference type="GO" id="GO:1902975">
    <property type="term" value="P:mitotic DNA replication initiation"/>
    <property type="evidence" value="ECO:0007669"/>
    <property type="project" value="TreeGrafter"/>
</dbReference>
<dbReference type="GO" id="GO:0000785">
    <property type="term" value="C:chromatin"/>
    <property type="evidence" value="ECO:0007669"/>
    <property type="project" value="EnsemblFungi"/>
</dbReference>
<dbReference type="Gene3D" id="1.20.58.2050">
    <property type="match status" value="1"/>
</dbReference>
<keyword evidence="4 6" id="KW-0235">DNA replication</keyword>
<dbReference type="SUPFAM" id="SSF160059">
    <property type="entry name" value="PriA/YqbF domain"/>
    <property type="match status" value="1"/>
</dbReference>
<evidence type="ECO:0000259" key="7">
    <source>
        <dbReference type="Pfam" id="PF05916"/>
    </source>
</evidence>
<dbReference type="PANTHER" id="PTHR22768">
    <property type="entry name" value="DNA REPLICATION COMPLEX GINS PROTEIN PSF3"/>
    <property type="match status" value="1"/>
</dbReference>
<dbReference type="CDD" id="cd21693">
    <property type="entry name" value="GINS_B_Psf3"/>
    <property type="match status" value="1"/>
</dbReference>
<dbReference type="InterPro" id="IPR038437">
    <property type="entry name" value="GINS_Psf3_sf"/>
</dbReference>
<dbReference type="OrthoDB" id="10251744at2759"/>
<dbReference type="CDD" id="cd11713">
    <property type="entry name" value="GINS_A_psf3"/>
    <property type="match status" value="1"/>
</dbReference>
<comment type="subcellular location">
    <subcellularLocation>
        <location evidence="1 6">Nucleus</location>
    </subcellularLocation>
</comment>
<evidence type="ECO:0000256" key="1">
    <source>
        <dbReference type="ARBA" id="ARBA00004123"/>
    </source>
</evidence>
<evidence type="ECO:0000313" key="10">
    <source>
        <dbReference type="Proteomes" id="UP000054454"/>
    </source>
</evidence>
<dbReference type="Pfam" id="PF22466">
    <property type="entry name" value="PSF3_N"/>
    <property type="match status" value="1"/>
</dbReference>
<dbReference type="SUPFAM" id="SSF158573">
    <property type="entry name" value="GINS helical bundle-like"/>
    <property type="match status" value="1"/>
</dbReference>
<accession>A0A0W4ZC25</accession>
<evidence type="ECO:0000256" key="2">
    <source>
        <dbReference type="ARBA" id="ARBA00006343"/>
    </source>
</evidence>
<organism evidence="9 10">
    <name type="scientific">Pneumocystis carinii (strain B80)</name>
    <name type="common">Rat pneumocystis pneumonia agent</name>
    <name type="synonym">Pneumocystis carinii f. sp. carinii</name>
    <dbReference type="NCBI Taxonomy" id="1408658"/>
    <lineage>
        <taxon>Eukaryota</taxon>
        <taxon>Fungi</taxon>
        <taxon>Dikarya</taxon>
        <taxon>Ascomycota</taxon>
        <taxon>Taphrinomycotina</taxon>
        <taxon>Pneumocystomycetes</taxon>
        <taxon>Pneumocystaceae</taxon>
        <taxon>Pneumocystis</taxon>
    </lineage>
</organism>
<dbReference type="GO" id="GO:0071162">
    <property type="term" value="C:CMG complex"/>
    <property type="evidence" value="ECO:0007669"/>
    <property type="project" value="EnsemblFungi"/>
</dbReference>
<dbReference type="AlphaFoldDB" id="A0A0W4ZC25"/>
<evidence type="ECO:0000256" key="4">
    <source>
        <dbReference type="ARBA" id="ARBA00022705"/>
    </source>
</evidence>
<dbReference type="PANTHER" id="PTHR22768:SF0">
    <property type="entry name" value="DNA REPLICATION COMPLEX GINS PROTEIN PSF3"/>
    <property type="match status" value="1"/>
</dbReference>
<evidence type="ECO:0000259" key="8">
    <source>
        <dbReference type="Pfam" id="PF22466"/>
    </source>
</evidence>
<feature type="domain" description="DNA replication complex GINS protein PSF3 N-terminal" evidence="8">
    <location>
        <begin position="5"/>
        <end position="57"/>
    </location>
</feature>
<comment type="function">
    <text evidence="6">The GINS complex plays an essential role in the initiation of DNA replication.</text>
</comment>
<dbReference type="GeneID" id="28937954"/>